<dbReference type="AlphaFoldDB" id="G4YND4"/>
<dbReference type="RefSeq" id="XP_009517502.1">
    <property type="nucleotide sequence ID" value="XM_009519207.1"/>
</dbReference>
<dbReference type="OMA" id="MLACYVY"/>
<dbReference type="EMBL" id="JH159151">
    <property type="protein sequence ID" value="EGZ30227.1"/>
    <property type="molecule type" value="Genomic_DNA"/>
</dbReference>
<dbReference type="InParanoid" id="G4YND4"/>
<reference evidence="1 2" key="1">
    <citation type="journal article" date="2006" name="Science">
        <title>Phytophthora genome sequences uncover evolutionary origins and mechanisms of pathogenesis.</title>
        <authorList>
            <person name="Tyler B.M."/>
            <person name="Tripathy S."/>
            <person name="Zhang X."/>
            <person name="Dehal P."/>
            <person name="Jiang R.H."/>
            <person name="Aerts A."/>
            <person name="Arredondo F.D."/>
            <person name="Baxter L."/>
            <person name="Bensasson D."/>
            <person name="Beynon J.L."/>
            <person name="Chapman J."/>
            <person name="Damasceno C.M."/>
            <person name="Dorrance A.E."/>
            <person name="Dou D."/>
            <person name="Dickerman A.W."/>
            <person name="Dubchak I.L."/>
            <person name="Garbelotto M."/>
            <person name="Gijzen M."/>
            <person name="Gordon S.G."/>
            <person name="Govers F."/>
            <person name="Grunwald N.J."/>
            <person name="Huang W."/>
            <person name="Ivors K.L."/>
            <person name="Jones R.W."/>
            <person name="Kamoun S."/>
            <person name="Krampis K."/>
            <person name="Lamour K.H."/>
            <person name="Lee M.K."/>
            <person name="McDonald W.H."/>
            <person name="Medina M."/>
            <person name="Meijer H.J."/>
            <person name="Nordberg E.K."/>
            <person name="Maclean D.J."/>
            <person name="Ospina-Giraldo M.D."/>
            <person name="Morris P.F."/>
            <person name="Phuntumart V."/>
            <person name="Putnam N.H."/>
            <person name="Rash S."/>
            <person name="Rose J.K."/>
            <person name="Sakihama Y."/>
            <person name="Salamov A.A."/>
            <person name="Savidor A."/>
            <person name="Scheuring C.F."/>
            <person name="Smith B.M."/>
            <person name="Sobral B.W."/>
            <person name="Terry A."/>
            <person name="Torto-Alalibo T.A."/>
            <person name="Win J."/>
            <person name="Xu Z."/>
            <person name="Zhang H."/>
            <person name="Grigoriev I.V."/>
            <person name="Rokhsar D.S."/>
            <person name="Boore J.L."/>
        </authorList>
    </citation>
    <scope>NUCLEOTIDE SEQUENCE [LARGE SCALE GENOMIC DNA]</scope>
    <source>
        <strain evidence="1 2">P6497</strain>
    </source>
</reference>
<evidence type="ECO:0000313" key="1">
    <source>
        <dbReference type="EMBL" id="EGZ30227.1"/>
    </source>
</evidence>
<sequence length="381" mass="43473">MLTRDDFVKFFSTRKQVAASTLKNRVAFLFKHDEARKTYLFHVIALINTKAGKIVEADARQKFQAAAVRARNKSKKQSLDNAIKNSNDDFTRWDIASDRKNIQSFARDLQRAMMLACYVYQPALRSDWSTLKITSAAVNRLDPKQNWIHVLRGGRIRLLMNDFKNAKSFGKHIIEVENVHLKRYLKYWTDLLGRLLGSKPEHLFIYQLSPVKDVILISTTREAFSKAVARNSDKIFNRPQTANSFRHAWKKKIQEDPAYQRMTQAERQALHHKLFTESSQAERASGRAYAVLSSDTSTDIANLFLVLSSIALAQQKLLSMIKSIGDDALLFSVLEAAFSYLGNLCYIFLETNARQLLDSTSCDHAGVRSTKSRSRSWNAGI</sequence>
<dbReference type="Proteomes" id="UP000002640">
    <property type="component" value="Unassembled WGS sequence"/>
</dbReference>
<accession>G4YND4</accession>
<protein>
    <submittedName>
        <fullName evidence="1">Uncharacterized protein</fullName>
    </submittedName>
</protein>
<dbReference type="GeneID" id="20644992"/>
<keyword evidence="2" id="KW-1185">Reference proteome</keyword>
<evidence type="ECO:0000313" key="2">
    <source>
        <dbReference type="Proteomes" id="UP000002640"/>
    </source>
</evidence>
<name>G4YND4_PHYSP</name>
<organism evidence="1 2">
    <name type="scientific">Phytophthora sojae (strain P6497)</name>
    <name type="common">Soybean stem and root rot agent</name>
    <name type="synonym">Phytophthora megasperma f. sp. glycines</name>
    <dbReference type="NCBI Taxonomy" id="1094619"/>
    <lineage>
        <taxon>Eukaryota</taxon>
        <taxon>Sar</taxon>
        <taxon>Stramenopiles</taxon>
        <taxon>Oomycota</taxon>
        <taxon>Peronosporomycetes</taxon>
        <taxon>Peronosporales</taxon>
        <taxon>Peronosporaceae</taxon>
        <taxon>Phytophthora</taxon>
    </lineage>
</organism>
<dbReference type="KEGG" id="psoj:PHYSODRAFT_323634"/>
<gene>
    <name evidence="1" type="ORF">PHYSODRAFT_323634</name>
</gene>
<proteinExistence type="predicted"/>